<feature type="domain" description="Peptidase S1" evidence="2">
    <location>
        <begin position="1"/>
        <end position="204"/>
    </location>
</feature>
<keyword evidence="1" id="KW-1015">Disulfide bond</keyword>
<dbReference type="Gene3D" id="2.40.10.10">
    <property type="entry name" value="Trypsin-like serine proteases"/>
    <property type="match status" value="2"/>
</dbReference>
<evidence type="ECO:0000313" key="4">
    <source>
        <dbReference type="RefSeq" id="XP_012941486.1"/>
    </source>
</evidence>
<dbReference type="PRINTS" id="PR00722">
    <property type="entry name" value="CHYMOTRYPSIN"/>
</dbReference>
<dbReference type="SMART" id="SM00020">
    <property type="entry name" value="Tryp_SPc"/>
    <property type="match status" value="1"/>
</dbReference>
<gene>
    <name evidence="4" type="primary">LOC106012604</name>
</gene>
<dbReference type="SUPFAM" id="SSF50494">
    <property type="entry name" value="Trypsin-like serine proteases"/>
    <property type="match status" value="1"/>
</dbReference>
<dbReference type="InterPro" id="IPR009003">
    <property type="entry name" value="Peptidase_S1_PA"/>
</dbReference>
<dbReference type="RefSeq" id="XP_012941486.1">
    <property type="nucleotide sequence ID" value="XM_013086032.1"/>
</dbReference>
<evidence type="ECO:0000259" key="2">
    <source>
        <dbReference type="PROSITE" id="PS50240"/>
    </source>
</evidence>
<accession>A0ABM1A5Z0</accession>
<dbReference type="InterPro" id="IPR033116">
    <property type="entry name" value="TRYPSIN_SER"/>
</dbReference>
<dbReference type="Proteomes" id="UP000694888">
    <property type="component" value="Unplaced"/>
</dbReference>
<name>A0ABM1A5Z0_APLCA</name>
<dbReference type="PANTHER" id="PTHR24252">
    <property type="entry name" value="ACROSIN-RELATED"/>
    <property type="match status" value="1"/>
</dbReference>
<dbReference type="InterPro" id="IPR043504">
    <property type="entry name" value="Peptidase_S1_PA_chymotrypsin"/>
</dbReference>
<dbReference type="PANTHER" id="PTHR24252:SF7">
    <property type="entry name" value="HYALIN"/>
    <property type="match status" value="1"/>
</dbReference>
<proteinExistence type="predicted"/>
<evidence type="ECO:0000256" key="1">
    <source>
        <dbReference type="ARBA" id="ARBA00023157"/>
    </source>
</evidence>
<protein>
    <submittedName>
        <fullName evidence="4">Chymotrypsin-like elastase family member 2A</fullName>
    </submittedName>
</protein>
<sequence>MARSPIDRVTLGLHQRTKMSPWSQQKTVEAVVVHPGFTGFSSPTADPRNDIAMIKLSSPVKLTDAVTIACLSTRDSDFDHSLCFVTGWGHVDAAKRQLADVLQQSKTQALDAKQCRDVFRAMGDDTTVIEVKQLCANFTRTYSGVCSGDSGGPLTCLGTNRREPFVVVGVASYIVGVDCNTMNPSPSVFTKVSSFIPWIARVMEVN</sequence>
<dbReference type="InterPro" id="IPR001254">
    <property type="entry name" value="Trypsin_dom"/>
</dbReference>
<dbReference type="Pfam" id="PF00089">
    <property type="entry name" value="Trypsin"/>
    <property type="match status" value="1"/>
</dbReference>
<dbReference type="CDD" id="cd00190">
    <property type="entry name" value="Tryp_SPc"/>
    <property type="match status" value="1"/>
</dbReference>
<organism evidence="3 4">
    <name type="scientific">Aplysia californica</name>
    <name type="common">California sea hare</name>
    <dbReference type="NCBI Taxonomy" id="6500"/>
    <lineage>
        <taxon>Eukaryota</taxon>
        <taxon>Metazoa</taxon>
        <taxon>Spiralia</taxon>
        <taxon>Lophotrochozoa</taxon>
        <taxon>Mollusca</taxon>
        <taxon>Gastropoda</taxon>
        <taxon>Heterobranchia</taxon>
        <taxon>Euthyneura</taxon>
        <taxon>Tectipleura</taxon>
        <taxon>Aplysiida</taxon>
        <taxon>Aplysioidea</taxon>
        <taxon>Aplysiidae</taxon>
        <taxon>Aplysia</taxon>
    </lineage>
</organism>
<evidence type="ECO:0000313" key="3">
    <source>
        <dbReference type="Proteomes" id="UP000694888"/>
    </source>
</evidence>
<keyword evidence="3" id="KW-1185">Reference proteome</keyword>
<reference evidence="4" key="1">
    <citation type="submission" date="2025-08" db="UniProtKB">
        <authorList>
            <consortium name="RefSeq"/>
        </authorList>
    </citation>
    <scope>IDENTIFICATION</scope>
</reference>
<dbReference type="GeneID" id="106012604"/>
<dbReference type="InterPro" id="IPR001314">
    <property type="entry name" value="Peptidase_S1A"/>
</dbReference>
<dbReference type="PROSITE" id="PS50240">
    <property type="entry name" value="TRYPSIN_DOM"/>
    <property type="match status" value="1"/>
</dbReference>
<dbReference type="PROSITE" id="PS00135">
    <property type="entry name" value="TRYPSIN_SER"/>
    <property type="match status" value="1"/>
</dbReference>